<keyword evidence="10" id="KW-0963">Cytoplasm</keyword>
<keyword evidence="7 10" id="KW-0456">Lyase</keyword>
<feature type="active site" description="Nucleophile" evidence="10">
    <location>
        <position position="80"/>
    </location>
</feature>
<evidence type="ECO:0000256" key="4">
    <source>
        <dbReference type="ARBA" id="ARBA00022801"/>
    </source>
</evidence>
<comment type="caution">
    <text evidence="12">The sequence shown here is derived from an EMBL/GenBank/DDBJ whole genome shotgun (WGS) entry which is preliminary data.</text>
</comment>
<keyword evidence="4 10" id="KW-0378">Hydrolase</keyword>
<dbReference type="RefSeq" id="WP_275108533.1">
    <property type="nucleotide sequence ID" value="NZ_JAKJSC010000001.1"/>
</dbReference>
<comment type="function">
    <text evidence="10">IGPS catalyzes the conversion of PRFAR and glutamine to IGP, AICAR and glutamate. The HisH subunit catalyzes the hydrolysis of glutamine to glutamate and ammonia as part of the synthesis of IGP and AICAR. The resulting ammonia molecule is channeled to the active site of HisF.</text>
</comment>
<dbReference type="PANTHER" id="PTHR42701">
    <property type="entry name" value="IMIDAZOLE GLYCEROL PHOSPHATE SYNTHASE SUBUNIT HISH"/>
    <property type="match status" value="1"/>
</dbReference>
<evidence type="ECO:0000313" key="12">
    <source>
        <dbReference type="EMBL" id="MDE5417196.1"/>
    </source>
</evidence>
<feature type="domain" description="Glutamine amidotransferase" evidence="11">
    <location>
        <begin position="7"/>
        <end position="193"/>
    </location>
</feature>
<dbReference type="CDD" id="cd01748">
    <property type="entry name" value="GATase1_IGP_Synthase"/>
    <property type="match status" value="1"/>
</dbReference>
<dbReference type="PROSITE" id="PS51273">
    <property type="entry name" value="GATASE_TYPE_1"/>
    <property type="match status" value="1"/>
</dbReference>
<evidence type="ECO:0000259" key="11">
    <source>
        <dbReference type="Pfam" id="PF00117"/>
    </source>
</evidence>
<name>A0ABT5VPJ7_9BACT</name>
<evidence type="ECO:0000256" key="2">
    <source>
        <dbReference type="ARBA" id="ARBA00011152"/>
    </source>
</evidence>
<dbReference type="InterPro" id="IPR010139">
    <property type="entry name" value="Imidazole-glycPsynth_HisH"/>
</dbReference>
<evidence type="ECO:0000256" key="6">
    <source>
        <dbReference type="ARBA" id="ARBA00023102"/>
    </source>
</evidence>
<proteinExistence type="inferred from homology"/>
<organism evidence="12 13">
    <name type="scientific">Paralabilibaculum antarcticum</name>
    <dbReference type="NCBI Taxonomy" id="2912572"/>
    <lineage>
        <taxon>Bacteria</taxon>
        <taxon>Pseudomonadati</taxon>
        <taxon>Bacteroidota</taxon>
        <taxon>Bacteroidia</taxon>
        <taxon>Marinilabiliales</taxon>
        <taxon>Marinifilaceae</taxon>
        <taxon>Paralabilibaculum</taxon>
    </lineage>
</organism>
<comment type="catalytic activity">
    <reaction evidence="8 10">
        <text>5-[(5-phospho-1-deoxy-D-ribulos-1-ylimino)methylamino]-1-(5-phospho-beta-D-ribosyl)imidazole-4-carboxamide + L-glutamine = D-erythro-1-(imidazol-4-yl)glycerol 3-phosphate + 5-amino-1-(5-phospho-beta-D-ribosyl)imidazole-4-carboxamide + L-glutamate + H(+)</text>
        <dbReference type="Rhea" id="RHEA:24793"/>
        <dbReference type="ChEBI" id="CHEBI:15378"/>
        <dbReference type="ChEBI" id="CHEBI:29985"/>
        <dbReference type="ChEBI" id="CHEBI:58278"/>
        <dbReference type="ChEBI" id="CHEBI:58359"/>
        <dbReference type="ChEBI" id="CHEBI:58475"/>
        <dbReference type="ChEBI" id="CHEBI:58525"/>
        <dbReference type="EC" id="4.3.2.10"/>
    </reaction>
</comment>
<evidence type="ECO:0000256" key="5">
    <source>
        <dbReference type="ARBA" id="ARBA00022962"/>
    </source>
</evidence>
<protein>
    <recommendedName>
        <fullName evidence="10">Imidazole glycerol phosphate synthase subunit HisH</fullName>
        <ecNumber evidence="10">4.3.2.10</ecNumber>
    </recommendedName>
    <alternativeName>
        <fullName evidence="10">IGP synthase glutaminase subunit</fullName>
        <ecNumber evidence="10">3.5.1.2</ecNumber>
    </alternativeName>
    <alternativeName>
        <fullName evidence="10">IGP synthase subunit HisH</fullName>
    </alternativeName>
    <alternativeName>
        <fullName evidence="10">ImGP synthase subunit HisH</fullName>
        <shortName evidence="10">IGPS subunit HisH</shortName>
    </alternativeName>
</protein>
<evidence type="ECO:0000256" key="9">
    <source>
        <dbReference type="ARBA" id="ARBA00049534"/>
    </source>
</evidence>
<dbReference type="PIRSF" id="PIRSF000495">
    <property type="entry name" value="Amidotransf_hisH"/>
    <property type="match status" value="1"/>
</dbReference>
<dbReference type="Pfam" id="PF00117">
    <property type="entry name" value="GATase"/>
    <property type="match status" value="1"/>
</dbReference>
<evidence type="ECO:0000256" key="1">
    <source>
        <dbReference type="ARBA" id="ARBA00005091"/>
    </source>
</evidence>
<accession>A0ABT5VPJ7</accession>
<keyword evidence="5 10" id="KW-0315">Glutamine amidotransferase</keyword>
<dbReference type="Gene3D" id="3.40.50.880">
    <property type="match status" value="1"/>
</dbReference>
<sequence>MNNQNIVIIDYDAGNVQSVKYALERIGISAELSDDVDKITKADKVIFPGVGEAAWAMKMLQKNGLDELIPQLKQPVLGICLGMQLMCESSEESHTKGLGIFPVKVKRFTNERKVPHMGWNQLENLSGDLFSGISPNEYAYFVHSFYVPDASGTVASCDYIRNFSASLQRDNFYACQFHPEKSGAVGVKVLENFINL</sequence>
<dbReference type="InterPro" id="IPR029062">
    <property type="entry name" value="Class_I_gatase-like"/>
</dbReference>
<keyword evidence="3 10" id="KW-0028">Amino-acid biosynthesis</keyword>
<dbReference type="PANTHER" id="PTHR42701:SF1">
    <property type="entry name" value="IMIDAZOLE GLYCEROL PHOSPHATE SYNTHASE SUBUNIT HISH"/>
    <property type="match status" value="1"/>
</dbReference>
<keyword evidence="6 10" id="KW-0368">Histidine biosynthesis</keyword>
<comment type="catalytic activity">
    <reaction evidence="9 10">
        <text>L-glutamine + H2O = L-glutamate + NH4(+)</text>
        <dbReference type="Rhea" id="RHEA:15889"/>
        <dbReference type="ChEBI" id="CHEBI:15377"/>
        <dbReference type="ChEBI" id="CHEBI:28938"/>
        <dbReference type="ChEBI" id="CHEBI:29985"/>
        <dbReference type="ChEBI" id="CHEBI:58359"/>
        <dbReference type="EC" id="3.5.1.2"/>
    </reaction>
</comment>
<feature type="active site" evidence="10">
    <location>
        <position position="180"/>
    </location>
</feature>
<dbReference type="NCBIfam" id="TIGR01855">
    <property type="entry name" value="IMP_synth_hisH"/>
    <property type="match status" value="1"/>
</dbReference>
<evidence type="ECO:0000256" key="8">
    <source>
        <dbReference type="ARBA" id="ARBA00047838"/>
    </source>
</evidence>
<evidence type="ECO:0000313" key="13">
    <source>
        <dbReference type="Proteomes" id="UP001528920"/>
    </source>
</evidence>
<dbReference type="EC" id="3.5.1.2" evidence="10"/>
<dbReference type="SUPFAM" id="SSF52317">
    <property type="entry name" value="Class I glutamine amidotransferase-like"/>
    <property type="match status" value="1"/>
</dbReference>
<feature type="active site" evidence="10">
    <location>
        <position position="178"/>
    </location>
</feature>
<dbReference type="HAMAP" id="MF_00278">
    <property type="entry name" value="HisH"/>
    <property type="match status" value="1"/>
</dbReference>
<comment type="subunit">
    <text evidence="2 10">Heterodimer of HisH and HisF.</text>
</comment>
<comment type="pathway">
    <text evidence="1 10">Amino-acid biosynthesis; L-histidine biosynthesis; L-histidine from 5-phospho-alpha-D-ribose 1-diphosphate: step 5/9.</text>
</comment>
<evidence type="ECO:0000256" key="10">
    <source>
        <dbReference type="HAMAP-Rule" id="MF_00278"/>
    </source>
</evidence>
<dbReference type="EC" id="4.3.2.10" evidence="10"/>
<evidence type="ECO:0000256" key="3">
    <source>
        <dbReference type="ARBA" id="ARBA00022605"/>
    </source>
</evidence>
<dbReference type="EMBL" id="JAKJSC010000001">
    <property type="protein sequence ID" value="MDE5417196.1"/>
    <property type="molecule type" value="Genomic_DNA"/>
</dbReference>
<dbReference type="InterPro" id="IPR017926">
    <property type="entry name" value="GATASE"/>
</dbReference>
<gene>
    <name evidence="10 12" type="primary">hisH</name>
    <name evidence="12" type="ORF">L3049_04170</name>
</gene>
<dbReference type="Proteomes" id="UP001528920">
    <property type="component" value="Unassembled WGS sequence"/>
</dbReference>
<dbReference type="GO" id="GO:0016829">
    <property type="term" value="F:lyase activity"/>
    <property type="evidence" value="ECO:0007669"/>
    <property type="project" value="UniProtKB-KW"/>
</dbReference>
<comment type="subcellular location">
    <subcellularLocation>
        <location evidence="10">Cytoplasm</location>
    </subcellularLocation>
</comment>
<reference evidence="12 13" key="1">
    <citation type="submission" date="2022-01" db="EMBL/GenBank/DDBJ databases">
        <title>Labilibaculum sp. nov, a marine bacterium isolated from Antarctica.</title>
        <authorList>
            <person name="Dai W."/>
        </authorList>
    </citation>
    <scope>NUCLEOTIDE SEQUENCE [LARGE SCALE GENOMIC DNA]</scope>
    <source>
        <strain evidence="12 13">DW002</strain>
    </source>
</reference>
<evidence type="ECO:0000256" key="7">
    <source>
        <dbReference type="ARBA" id="ARBA00023239"/>
    </source>
</evidence>
<keyword evidence="13" id="KW-1185">Reference proteome</keyword>